<evidence type="ECO:0000313" key="8">
    <source>
        <dbReference type="Proteomes" id="UP000606786"/>
    </source>
</evidence>
<evidence type="ECO:0000313" key="7">
    <source>
        <dbReference type="EMBL" id="JAB96573.1"/>
    </source>
</evidence>
<dbReference type="GO" id="GO:0000139">
    <property type="term" value="C:Golgi membrane"/>
    <property type="evidence" value="ECO:0007669"/>
    <property type="project" value="TreeGrafter"/>
</dbReference>
<feature type="region of interest" description="Disordered" evidence="4">
    <location>
        <begin position="1026"/>
        <end position="1081"/>
    </location>
</feature>
<sequence length="1475" mass="165590">MYFTVGWPKVLSLDFPGENSSINHICCDAVKILVAAIGDNFIGIWYANPLIPIVFYRRNEESIAQVGTNKTIIWKPDSRQLAILTSLGVLILYHIEFDADGNGILAQIDPPTSNLKRDSAELFIKENIPKLSLREQSSIKLDAPITTICCISLTELLIATDQCDLLRVQWTDLDADTVGESGELALALHASINLRNIPFYVNRNCNLKSIPPLGDNSYVAALEYSPFIGGCAAIFSDNRAAFLIAMHLRFEPQNMHGFWVPDVEDATVCSVNHKFRLLAYGRKNSDVVVYAIEDTTGGLEFSHRLSLNSSVIPGSLGEVRELKWSPDGCVLVVAWEKGGISLWSTFGSLLMSSLSWDFGLHVDLMHHNPLQVGKLEWSTEGYHLFMTCKKKLGESCTENNNDIYKVLQLNFVKSTLSMNPCMASHSHLLLQGDDTLYINQGDNLEKIYFGNKFSFPNNSSEATKVDCNLDDSIDVKKSVDISSILSESKLWNMIQLPLTYASSNWPVRYSAINAEGTHLAVAGRTGLAHYSMLTKKWKLFGNESQEKDFVVSGGLIWWKGFIVMGCYSLLDRTDEIRCYPEECKLDNQYGNKIQVRAPVISLNMFRDQLIALTADGIVSLFELKKLDAYSLSVNCAYEVDVKSICIHPACIVSLTVTNLRNDLTAKTASTSSDTAETIIVNVCGRILMIQRDSRNSVINSLMASCLASCVECFWLSNALEKSPMRDCLWLYSGAHGMRVWLPILPPSNEKIHEAPHRLHTFMSKRIMLSFPLKLYPLVILFDNVIVLGVENETTLYTSEASSHFALPFCLLERKSQVYLHKILRQLIKRNLGYSAWEIAKSCRSLPYFPHSLELLLHEVLEEEALSKDPIPDALLPSILDFIREFPVYLQTIVQCARKTEIALWPYLFSMAGKPKDLFQQCLQSEELETAASFLIILQNLEPSIISKQYATLLLDIALQNRKWELAKDLIRFLKAIDPNEIDSPRSSMVVNMKIAPPSQTQSQVNQNAEVFNMILGPIARERSFSTTVTSNLPKEKKDKQTLPTNSLNSNTSTLTGALNETSASSLPSNGGAAVVRRKMERSNSTRDRKEIFCIETILQNHARKLLQNHKLIELGYMSAFLDFHLVTWLSQEIDRSAKLDDYVEALNCLHEELKLPPALLHTTSEDTELSLGTDYTQLKKHFAIDNQHSLLLRPSSHTSESGYFSLALMDTPTSMNNGNTIQNNITAIKEHEELRYKSAQMNEFVKSRSNSQISFDHIRCRPSIALQDEVPNIYSVNFDNASTNENNLRILPEKLSIKIRYLLQLFIEANCIDYALVLSILLHDAASVGRIVNVMIRSESVAICQRIDAALKRLTQWSFDRDSIYRPFMISLQPHIYHLDQYIISAAIKFPMHHNVEDTDLSLGVLPENKVDGSNNMAQTTHTGNISSDWGLENQASEGSAIDPGDASNKAGNSNFRRLSREQSGRTEAGACRIM</sequence>
<feature type="region of interest" description="Disordered" evidence="4">
    <location>
        <begin position="1422"/>
        <end position="1475"/>
    </location>
</feature>
<dbReference type="CTD" id="40456"/>
<evidence type="ECO:0000313" key="6">
    <source>
        <dbReference type="EMBL" id="CAD7003229.1"/>
    </source>
</evidence>
<dbReference type="InterPro" id="IPR040096">
    <property type="entry name" value="Ric1"/>
</dbReference>
<dbReference type="PANTHER" id="PTHR22746:SF10">
    <property type="entry name" value="GUANINE NUCLEOTIDE EXCHANGE FACTOR SUBUNIT RIC1"/>
    <property type="match status" value="1"/>
</dbReference>
<evidence type="ECO:0000259" key="5">
    <source>
        <dbReference type="PROSITE" id="PS50018"/>
    </source>
</evidence>
<keyword evidence="2" id="KW-0472">Membrane</keyword>
<protein>
    <recommendedName>
        <fullName evidence="3">Protein RIC1 homolog</fullName>
    </recommendedName>
</protein>
<dbReference type="SUPFAM" id="SSF69322">
    <property type="entry name" value="Tricorn protease domain 2"/>
    <property type="match status" value="1"/>
</dbReference>
<dbReference type="InterPro" id="IPR015943">
    <property type="entry name" value="WD40/YVTN_repeat-like_dom_sf"/>
</dbReference>
<dbReference type="EMBL" id="GAMC01009982">
    <property type="protein sequence ID" value="JAB96573.1"/>
    <property type="molecule type" value="mRNA"/>
</dbReference>
<dbReference type="InterPro" id="IPR001936">
    <property type="entry name" value="RasGAP_dom"/>
</dbReference>
<feature type="domain" description="Ras-GAP" evidence="5">
    <location>
        <begin position="777"/>
        <end position="981"/>
    </location>
</feature>
<dbReference type="PROSITE" id="PS50018">
    <property type="entry name" value="RAS_GTPASE_ACTIV_2"/>
    <property type="match status" value="1"/>
</dbReference>
<feature type="compositionally biased region" description="Low complexity" evidence="4">
    <location>
        <begin position="1041"/>
        <end position="1055"/>
    </location>
</feature>
<feature type="compositionally biased region" description="Polar residues" evidence="4">
    <location>
        <begin position="1422"/>
        <end position="1438"/>
    </location>
</feature>
<dbReference type="SUPFAM" id="SSF50978">
    <property type="entry name" value="WD40 repeat-like"/>
    <property type="match status" value="1"/>
</dbReference>
<dbReference type="InterPro" id="IPR009771">
    <property type="entry name" value="RIC1_C"/>
</dbReference>
<dbReference type="Pfam" id="PF25440">
    <property type="entry name" value="Beta-prop_RIC1_2nd"/>
    <property type="match status" value="1"/>
</dbReference>
<proteinExistence type="evidence at transcript level"/>
<dbReference type="GO" id="GO:0034066">
    <property type="term" value="C:Ric1-Rgp1 guanyl-nucleotide exchange factor complex"/>
    <property type="evidence" value="ECO:0007669"/>
    <property type="project" value="InterPro"/>
</dbReference>
<dbReference type="InterPro" id="IPR036322">
    <property type="entry name" value="WD40_repeat_dom_sf"/>
</dbReference>
<gene>
    <name evidence="7" type="primary">RIC1</name>
    <name evidence="6" type="ORF">CCAP1982_LOCUS11690</name>
</gene>
<reference evidence="7" key="1">
    <citation type="submission" date="2013-07" db="EMBL/GenBank/DDBJ databases">
        <authorList>
            <person name="Geib S."/>
        </authorList>
    </citation>
    <scope>NUCLEOTIDE SEQUENCE</scope>
</reference>
<dbReference type="Pfam" id="PF07064">
    <property type="entry name" value="RIC1"/>
    <property type="match status" value="1"/>
</dbReference>
<evidence type="ECO:0000256" key="4">
    <source>
        <dbReference type="SAM" id="MobiDB-lite"/>
    </source>
</evidence>
<dbReference type="GO" id="GO:0006886">
    <property type="term" value="P:intracellular protein transport"/>
    <property type="evidence" value="ECO:0007669"/>
    <property type="project" value="InterPro"/>
</dbReference>
<dbReference type="PANTHER" id="PTHR22746">
    <property type="entry name" value="RAB6A-GEF COMPLEX PARTNER PROTEIN 1"/>
    <property type="match status" value="1"/>
</dbReference>
<dbReference type="OrthoDB" id="67540at2759"/>
<dbReference type="Gene3D" id="2.130.10.10">
    <property type="entry name" value="YVTN repeat-like/Quinoprotein amine dehydrogenase"/>
    <property type="match status" value="1"/>
</dbReference>
<reference evidence="6" key="3">
    <citation type="submission" date="2020-11" db="EMBL/GenBank/DDBJ databases">
        <authorList>
            <person name="Whitehead M."/>
        </authorList>
    </citation>
    <scope>NUCLEOTIDE SEQUENCE</scope>
    <source>
        <strain evidence="6">EGII</strain>
    </source>
</reference>
<evidence type="ECO:0000256" key="1">
    <source>
        <dbReference type="ARBA" id="ARBA00004370"/>
    </source>
</evidence>
<keyword evidence="8" id="KW-1185">Reference proteome</keyword>
<name>W8BI14_CERCA</name>
<accession>W8BI14</accession>
<dbReference type="GO" id="GO:0005829">
    <property type="term" value="C:cytosol"/>
    <property type="evidence" value="ECO:0007669"/>
    <property type="project" value="TreeGrafter"/>
</dbReference>
<organism evidence="7">
    <name type="scientific">Ceratitis capitata</name>
    <name type="common">Mediterranean fruit fly</name>
    <name type="synonym">Tephritis capitata</name>
    <dbReference type="NCBI Taxonomy" id="7213"/>
    <lineage>
        <taxon>Eukaryota</taxon>
        <taxon>Metazoa</taxon>
        <taxon>Ecdysozoa</taxon>
        <taxon>Arthropoda</taxon>
        <taxon>Hexapoda</taxon>
        <taxon>Insecta</taxon>
        <taxon>Pterygota</taxon>
        <taxon>Neoptera</taxon>
        <taxon>Endopterygota</taxon>
        <taxon>Diptera</taxon>
        <taxon>Brachycera</taxon>
        <taxon>Muscomorpha</taxon>
        <taxon>Tephritoidea</taxon>
        <taxon>Tephritidae</taxon>
        <taxon>Ceratitis</taxon>
        <taxon>Ceratitis</taxon>
    </lineage>
</organism>
<dbReference type="KEGG" id="ccat:101458983"/>
<dbReference type="GeneID" id="101458983"/>
<dbReference type="Proteomes" id="UP000606786">
    <property type="component" value="Unassembled WGS sequence"/>
</dbReference>
<comment type="subcellular location">
    <subcellularLocation>
        <location evidence="1">Membrane</location>
    </subcellularLocation>
</comment>
<dbReference type="GO" id="GO:0042147">
    <property type="term" value="P:retrograde transport, endosome to Golgi"/>
    <property type="evidence" value="ECO:0007669"/>
    <property type="project" value="TreeGrafter"/>
</dbReference>
<reference evidence="7" key="2">
    <citation type="journal article" date="2014" name="BMC Genomics">
        <title>A genomic perspective to assessing quality of mass-reared SIT flies used in Mediterranean fruit fly (Ceratitis capitata) eradication in California.</title>
        <authorList>
            <person name="Calla B."/>
            <person name="Hall B."/>
            <person name="Hou S."/>
            <person name="Geib S.M."/>
        </authorList>
    </citation>
    <scope>NUCLEOTIDE SEQUENCE</scope>
</reference>
<dbReference type="EMBL" id="CAJHJT010000034">
    <property type="protein sequence ID" value="CAD7003229.1"/>
    <property type="molecule type" value="Genomic_DNA"/>
</dbReference>
<feature type="compositionally biased region" description="Polar residues" evidence="4">
    <location>
        <begin position="1056"/>
        <end position="1068"/>
    </location>
</feature>
<evidence type="ECO:0000256" key="3">
    <source>
        <dbReference type="ARBA" id="ARBA00029879"/>
    </source>
</evidence>
<evidence type="ECO:0000256" key="2">
    <source>
        <dbReference type="ARBA" id="ARBA00023136"/>
    </source>
</evidence>